<name>A7F5M6_SCLS1</name>
<dbReference type="KEGG" id="ssl:SS1G_12904"/>
<dbReference type="Proteomes" id="UP000001312">
    <property type="component" value="Unassembled WGS sequence"/>
</dbReference>
<dbReference type="RefSeq" id="XP_001586326.1">
    <property type="nucleotide sequence ID" value="XM_001586276.1"/>
</dbReference>
<dbReference type="GeneID" id="5482214"/>
<gene>
    <name evidence="1" type="ORF">SS1G_12904</name>
</gene>
<organism evidence="1 2">
    <name type="scientific">Sclerotinia sclerotiorum (strain ATCC 18683 / 1980 / Ss-1)</name>
    <name type="common">White mold</name>
    <name type="synonym">Whetzelinia sclerotiorum</name>
    <dbReference type="NCBI Taxonomy" id="665079"/>
    <lineage>
        <taxon>Eukaryota</taxon>
        <taxon>Fungi</taxon>
        <taxon>Dikarya</taxon>
        <taxon>Ascomycota</taxon>
        <taxon>Pezizomycotina</taxon>
        <taxon>Leotiomycetes</taxon>
        <taxon>Helotiales</taxon>
        <taxon>Sclerotiniaceae</taxon>
        <taxon>Sclerotinia</taxon>
    </lineage>
</organism>
<dbReference type="EMBL" id="CH476642">
    <property type="protein sequence ID" value="EDN98047.1"/>
    <property type="molecule type" value="Genomic_DNA"/>
</dbReference>
<dbReference type="AlphaFoldDB" id="A7F5M6"/>
<dbReference type="InParanoid" id="A7F5M6"/>
<protein>
    <submittedName>
        <fullName evidence="1">Uncharacterized protein</fullName>
    </submittedName>
</protein>
<evidence type="ECO:0000313" key="2">
    <source>
        <dbReference type="Proteomes" id="UP000001312"/>
    </source>
</evidence>
<reference evidence="2" key="1">
    <citation type="journal article" date="2011" name="PLoS Genet.">
        <title>Genomic analysis of the necrotrophic fungal pathogens Sclerotinia sclerotiorum and Botrytis cinerea.</title>
        <authorList>
            <person name="Amselem J."/>
            <person name="Cuomo C.A."/>
            <person name="van Kan J.A."/>
            <person name="Viaud M."/>
            <person name="Benito E.P."/>
            <person name="Couloux A."/>
            <person name="Coutinho P.M."/>
            <person name="de Vries R.P."/>
            <person name="Dyer P.S."/>
            <person name="Fillinger S."/>
            <person name="Fournier E."/>
            <person name="Gout L."/>
            <person name="Hahn M."/>
            <person name="Kohn L."/>
            <person name="Lapalu N."/>
            <person name="Plummer K.M."/>
            <person name="Pradier J.M."/>
            <person name="Quevillon E."/>
            <person name="Sharon A."/>
            <person name="Simon A."/>
            <person name="ten Have A."/>
            <person name="Tudzynski B."/>
            <person name="Tudzynski P."/>
            <person name="Wincker P."/>
            <person name="Andrew M."/>
            <person name="Anthouard V."/>
            <person name="Beever R.E."/>
            <person name="Beffa R."/>
            <person name="Benoit I."/>
            <person name="Bouzid O."/>
            <person name="Brault B."/>
            <person name="Chen Z."/>
            <person name="Choquer M."/>
            <person name="Collemare J."/>
            <person name="Cotton P."/>
            <person name="Danchin E.G."/>
            <person name="Da Silva C."/>
            <person name="Gautier A."/>
            <person name="Giraud C."/>
            <person name="Giraud T."/>
            <person name="Gonzalez C."/>
            <person name="Grossetete S."/>
            <person name="Guldener U."/>
            <person name="Henrissat B."/>
            <person name="Howlett B.J."/>
            <person name="Kodira C."/>
            <person name="Kretschmer M."/>
            <person name="Lappartient A."/>
            <person name="Leroch M."/>
            <person name="Levis C."/>
            <person name="Mauceli E."/>
            <person name="Neuveglise C."/>
            <person name="Oeser B."/>
            <person name="Pearson M."/>
            <person name="Poulain J."/>
            <person name="Poussereau N."/>
            <person name="Quesneville H."/>
            <person name="Rascle C."/>
            <person name="Schumacher J."/>
            <person name="Segurens B."/>
            <person name="Sexton A."/>
            <person name="Silva E."/>
            <person name="Sirven C."/>
            <person name="Soanes D.M."/>
            <person name="Talbot N.J."/>
            <person name="Templeton M."/>
            <person name="Yandava C."/>
            <person name="Yarden O."/>
            <person name="Zeng Q."/>
            <person name="Rollins J.A."/>
            <person name="Lebrun M.H."/>
            <person name="Dickman M."/>
        </authorList>
    </citation>
    <scope>NUCLEOTIDE SEQUENCE [LARGE SCALE GENOMIC DNA]</scope>
    <source>
        <strain evidence="2">ATCC 18683 / 1980 / Ss-1</strain>
    </source>
</reference>
<evidence type="ECO:0000313" key="1">
    <source>
        <dbReference type="EMBL" id="EDN98047.1"/>
    </source>
</evidence>
<sequence>MDVNQEYEGLDGCLGSIRLDEDGDEDEEVRFKKGSAYC</sequence>
<accession>A7F5M6</accession>
<keyword evidence="2" id="KW-1185">Reference proteome</keyword>
<proteinExistence type="predicted"/>